<dbReference type="InterPro" id="IPR027484">
    <property type="entry name" value="PInositol-4-P-5-kinase_N"/>
</dbReference>
<name>A0AAV0U7K4_9STRA</name>
<protein>
    <recommendedName>
        <fullName evidence="11">PIPK domain-containing protein</fullName>
    </recommendedName>
</protein>
<keyword evidence="5" id="KW-0808">Transferase</keyword>
<dbReference type="AlphaFoldDB" id="A0AAV0U7K4"/>
<keyword evidence="5" id="KW-0547">Nucleotide-binding</keyword>
<comment type="subcellular location">
    <subcellularLocation>
        <location evidence="1">Membrane</location>
        <topology evidence="1">Multi-pass membrane protein</topology>
    </subcellularLocation>
</comment>
<dbReference type="EMBL" id="CANTFM010000987">
    <property type="protein sequence ID" value="CAI5732890.1"/>
    <property type="molecule type" value="Genomic_DNA"/>
</dbReference>
<dbReference type="GO" id="GO:0007166">
    <property type="term" value="P:cell surface receptor signaling pathway"/>
    <property type="evidence" value="ECO:0007669"/>
    <property type="project" value="InterPro"/>
</dbReference>
<evidence type="ECO:0000256" key="1">
    <source>
        <dbReference type="ARBA" id="ARBA00004141"/>
    </source>
</evidence>
<dbReference type="PANTHER" id="PTHR23086:SF8">
    <property type="entry name" value="PHOSPHATIDYLINOSITOL 5-PHOSPHATE 4-KINASE, ISOFORM A"/>
    <property type="match status" value="1"/>
</dbReference>
<dbReference type="SUPFAM" id="SSF56104">
    <property type="entry name" value="SAICAR synthase-like"/>
    <property type="match status" value="1"/>
</dbReference>
<comment type="caution">
    <text evidence="9">The sequence shown here is derived from an EMBL/GenBank/DDBJ whole genome shotgun (WGS) entry which is preliminary data.</text>
</comment>
<dbReference type="Gene3D" id="3.30.800.10">
    <property type="entry name" value="Phosphatidylinositol Phosphate Kinase II Beta"/>
    <property type="match status" value="1"/>
</dbReference>
<keyword evidence="5" id="KW-0067">ATP-binding</keyword>
<keyword evidence="3 6" id="KW-1133">Transmembrane helix</keyword>
<feature type="transmembrane region" description="Helical" evidence="6">
    <location>
        <begin position="153"/>
        <end position="175"/>
    </location>
</feature>
<dbReference type="GO" id="GO:0004888">
    <property type="term" value="F:transmembrane signaling receptor activity"/>
    <property type="evidence" value="ECO:0007669"/>
    <property type="project" value="InterPro"/>
</dbReference>
<dbReference type="InterPro" id="IPR023610">
    <property type="entry name" value="PInositol-4/5-P-5/4-kinase"/>
</dbReference>
<dbReference type="Gene3D" id="1.20.1070.10">
    <property type="entry name" value="Rhodopsin 7-helix transmembrane proteins"/>
    <property type="match status" value="1"/>
</dbReference>
<evidence type="ECO:0000256" key="6">
    <source>
        <dbReference type="SAM" id="Phobius"/>
    </source>
</evidence>
<dbReference type="PROSITE" id="PS51455">
    <property type="entry name" value="PIPK"/>
    <property type="match status" value="1"/>
</dbReference>
<gene>
    <name evidence="9" type="ORF">PDE001_LOCUS5235</name>
</gene>
<feature type="transmembrane region" description="Helical" evidence="6">
    <location>
        <begin position="201"/>
        <end position="224"/>
    </location>
</feature>
<reference evidence="9" key="1">
    <citation type="submission" date="2022-12" db="EMBL/GenBank/DDBJ databases">
        <authorList>
            <person name="Webb A."/>
        </authorList>
    </citation>
    <scope>NUCLEOTIDE SEQUENCE</scope>
    <source>
        <strain evidence="9">Pd1</strain>
    </source>
</reference>
<keyword evidence="5" id="KW-0418">Kinase</keyword>
<sequence>MTVCISDSGQNSLAFSSVETTSDGTNLSDRRLLGSGSGTGDGYIHLEAEFPGAVAISTVVHALSFLGFAFILTTYLLFPPVRKQHSSLLVWVALMGMLFHGTVLTQTSSTYGSCCNTSPIVQLALLSHELYFSALAFNFYFTTKYPFRSSRWLNPIYHVAVWTISIAVAIVAWQIGTGRVSSYGFCWYASDHDDAIDNGEFILLEIFFIPICAGYCVSIGWYILATKRVRLTMGGIAKTRTNLDSMRSFLFWSFFLWMIVTIPYILRHRHVVTNNSASEKALRFLGRVSIAFLGTGSAILWAKSMSVLKTFKLWRQRNWDDYFKVYDASWVLRREILYFATKGIQLGASSAKGIPENDSINPNVESIFSFTQRSGIFPWQLRLGAVSQVPGVLSFELDGALSGQKAIFRDYEPEVFHEIRRMSGITRESYIQSLKGSTRERFSEGKSGSFLYYTGDQIFILKTCTPAEQKYLLYILPQYMAHLRRNPNSYLCRYVGCHELVMEHHSVMFIVLSNILNNSSVNIDELYDLKGAWVGRHRGDSPSGTQRVCKFCGRDFVVGMSEEVCSHNPNAEFGHSEFVLSNWVSQLYADTEFLQRMNSMDYSLVIGLSRHKAVSNSSGGETVLSRSGGRPVKGKLFVNGNNGDEASYMESSSPNGATLQGLSRPRDNVATFSADACVVNMGIIDILTPWSCKKSLERWMRVRLQCRDAKGISCIKPIPYADRFRRNVIDTVIFGRRLGSKRRQAEKHQVESIMVDFTSISMDVNFSMDIANLSMDTTSNLSMEI</sequence>
<dbReference type="InterPro" id="IPR017981">
    <property type="entry name" value="GPCR_2-like_7TM"/>
</dbReference>
<feature type="transmembrane region" description="Helical" evidence="6">
    <location>
        <begin position="120"/>
        <end position="141"/>
    </location>
</feature>
<accession>A0AAV0U7K4</accession>
<feature type="domain" description="G-protein coupled receptors family 2 profile 2" evidence="7">
    <location>
        <begin position="53"/>
        <end position="305"/>
    </location>
</feature>
<dbReference type="Pfam" id="PF01504">
    <property type="entry name" value="PIP5K"/>
    <property type="match status" value="1"/>
</dbReference>
<keyword evidence="2 6" id="KW-0812">Transmembrane</keyword>
<dbReference type="PROSITE" id="PS50261">
    <property type="entry name" value="G_PROTEIN_RECEP_F2_4"/>
    <property type="match status" value="1"/>
</dbReference>
<feature type="transmembrane region" description="Helical" evidence="6">
    <location>
        <begin position="245"/>
        <end position="264"/>
    </location>
</feature>
<evidence type="ECO:0000259" key="8">
    <source>
        <dbReference type="PROSITE" id="PS51455"/>
    </source>
</evidence>
<evidence type="ECO:0000313" key="9">
    <source>
        <dbReference type="EMBL" id="CAI5732890.1"/>
    </source>
</evidence>
<feature type="domain" description="PIPK" evidence="8">
    <location>
        <begin position="348"/>
        <end position="732"/>
    </location>
</feature>
<keyword evidence="10" id="KW-1185">Reference proteome</keyword>
<evidence type="ECO:0000256" key="2">
    <source>
        <dbReference type="ARBA" id="ARBA00022692"/>
    </source>
</evidence>
<dbReference type="GO" id="GO:0016308">
    <property type="term" value="F:1-phosphatidylinositol-4-phosphate 5-kinase activity"/>
    <property type="evidence" value="ECO:0007669"/>
    <property type="project" value="TreeGrafter"/>
</dbReference>
<evidence type="ECO:0008006" key="11">
    <source>
        <dbReference type="Google" id="ProtNLM"/>
    </source>
</evidence>
<dbReference type="GO" id="GO:0005524">
    <property type="term" value="F:ATP binding"/>
    <property type="evidence" value="ECO:0007669"/>
    <property type="project" value="UniProtKB-UniRule"/>
</dbReference>
<evidence type="ECO:0000313" key="10">
    <source>
        <dbReference type="Proteomes" id="UP001162029"/>
    </source>
</evidence>
<dbReference type="Gene3D" id="3.30.810.10">
    <property type="entry name" value="2-Layer Sandwich"/>
    <property type="match status" value="1"/>
</dbReference>
<evidence type="ECO:0000256" key="5">
    <source>
        <dbReference type="PROSITE-ProRule" id="PRU00781"/>
    </source>
</evidence>
<dbReference type="PANTHER" id="PTHR23086">
    <property type="entry name" value="PHOSPHATIDYLINOSITOL-4-PHOSPHATE 5-KINASE"/>
    <property type="match status" value="1"/>
</dbReference>
<proteinExistence type="predicted"/>
<dbReference type="GO" id="GO:0046854">
    <property type="term" value="P:phosphatidylinositol phosphate biosynthetic process"/>
    <property type="evidence" value="ECO:0007669"/>
    <property type="project" value="TreeGrafter"/>
</dbReference>
<dbReference type="GO" id="GO:0005886">
    <property type="term" value="C:plasma membrane"/>
    <property type="evidence" value="ECO:0007669"/>
    <property type="project" value="TreeGrafter"/>
</dbReference>
<dbReference type="InterPro" id="IPR027483">
    <property type="entry name" value="PInositol-4-P-4/5-kinase_C_sf"/>
</dbReference>
<organism evidence="9 10">
    <name type="scientific">Peronospora destructor</name>
    <dbReference type="NCBI Taxonomy" id="86335"/>
    <lineage>
        <taxon>Eukaryota</taxon>
        <taxon>Sar</taxon>
        <taxon>Stramenopiles</taxon>
        <taxon>Oomycota</taxon>
        <taxon>Peronosporomycetes</taxon>
        <taxon>Peronosporales</taxon>
        <taxon>Peronosporaceae</taxon>
        <taxon>Peronospora</taxon>
    </lineage>
</organism>
<evidence type="ECO:0000256" key="3">
    <source>
        <dbReference type="ARBA" id="ARBA00022989"/>
    </source>
</evidence>
<evidence type="ECO:0000256" key="4">
    <source>
        <dbReference type="ARBA" id="ARBA00023136"/>
    </source>
</evidence>
<dbReference type="CDD" id="cd00139">
    <property type="entry name" value="PIPKc"/>
    <property type="match status" value="1"/>
</dbReference>
<feature type="transmembrane region" description="Helical" evidence="6">
    <location>
        <begin position="53"/>
        <end position="76"/>
    </location>
</feature>
<dbReference type="InterPro" id="IPR002498">
    <property type="entry name" value="PInositol-4-P-4/5-kinase_core"/>
</dbReference>
<dbReference type="SMART" id="SM00330">
    <property type="entry name" value="PIPKc"/>
    <property type="match status" value="1"/>
</dbReference>
<dbReference type="Proteomes" id="UP001162029">
    <property type="component" value="Unassembled WGS sequence"/>
</dbReference>
<evidence type="ECO:0000259" key="7">
    <source>
        <dbReference type="PROSITE" id="PS50261"/>
    </source>
</evidence>
<feature type="transmembrane region" description="Helical" evidence="6">
    <location>
        <begin position="88"/>
        <end position="108"/>
    </location>
</feature>
<keyword evidence="4 6" id="KW-0472">Membrane</keyword>